<evidence type="ECO:0000313" key="2">
    <source>
        <dbReference type="EMBL" id="BAB99048.1"/>
    </source>
</evidence>
<organism evidence="2 3">
    <name type="scientific">Corynebacterium glutamicum (strain ATCC 13032 / DSM 20300 / JCM 1318 / BCRC 11384 / CCUG 27702 / LMG 3730 / NBRC 12168 / NCIMB 10025 / NRRL B-2784 / 534)</name>
    <dbReference type="NCBI Taxonomy" id="196627"/>
    <lineage>
        <taxon>Bacteria</taxon>
        <taxon>Bacillati</taxon>
        <taxon>Actinomycetota</taxon>
        <taxon>Actinomycetes</taxon>
        <taxon>Mycobacteriales</taxon>
        <taxon>Corynebacteriaceae</taxon>
        <taxon>Corynebacterium</taxon>
    </lineage>
</organism>
<evidence type="ECO:0000259" key="1">
    <source>
        <dbReference type="Pfam" id="PF00496"/>
    </source>
</evidence>
<dbReference type="GO" id="GO:0015833">
    <property type="term" value="P:peptide transport"/>
    <property type="evidence" value="ECO:0007669"/>
    <property type="project" value="TreeGrafter"/>
</dbReference>
<keyword evidence="3" id="KW-1185">Reference proteome</keyword>
<dbReference type="PANTHER" id="PTHR30290">
    <property type="entry name" value="PERIPLASMIC BINDING COMPONENT OF ABC TRANSPORTER"/>
    <property type="match status" value="1"/>
</dbReference>
<dbReference type="KEGG" id="cgl:Cgl1656"/>
<dbReference type="AlphaFoldDB" id="Q8NQ01"/>
<dbReference type="STRING" id="196627.cg1864"/>
<name>Q8NQ01_CORGL</name>
<dbReference type="eggNOG" id="COG4166">
    <property type="taxonomic scope" value="Bacteria"/>
</dbReference>
<dbReference type="OrthoDB" id="7888869at2"/>
<proteinExistence type="predicted"/>
<dbReference type="Gene3D" id="3.40.190.10">
    <property type="entry name" value="Periplasmic binding protein-like II"/>
    <property type="match status" value="1"/>
</dbReference>
<dbReference type="InterPro" id="IPR000914">
    <property type="entry name" value="SBP_5_dom"/>
</dbReference>
<feature type="domain" description="Solute-binding protein family 5" evidence="1">
    <location>
        <begin position="145"/>
        <end position="471"/>
    </location>
</feature>
<sequence length="581" mass="62966">MISNLSNGGRHSATGRRYIGIARFGCRRGKNRIITVLLRFGERLGTSHMLFRKSRSAVIMLVAALVMTSCGDGEPEPTSHQTSLFGYAVNSSLATTNAASLLGVANDAGLLAARVYPGVYVQGPSGQMIPNTDLASTQVLPGINRQVIYTINEDATYSDGQPVVCDDFLLSATAGQMPELFQSHVPLTSQIERVDCVSGSKVATVVFKEDLGERWRYLFEQGDLLPAHAVASKAGMTLEELNQALKDKDPEALTEPARVWSEGFQLSQFDPELQTAFGPYKVDSVGEFGEVKLVRNEFYSGDQAVEAEITMWPKGSDLSAIADNGNLQIADVVAWESEPWVNRDDPLNPYDIKEEVGVLTEQLTLASAGVFYAAEARQAFAACVDQEAVAAASSSISGIDVPAVGVHSVRHQNPVVHQIGDLPAQHMAVDINAASALAGQSIRIGYDGPDERKAAMVEAIRQSCEPAGITVIDASQEAVSLNDLSRTEVSEWGYEQYFEGTLDAVLRTVDPHREYENANTIGTDAESTRRTEEQLWAEVPSIPLAAQPRVFVIDRTVGNVVVNTDLAGIGWNMDRWSRSEE</sequence>
<reference evidence="3" key="1">
    <citation type="journal article" date="2003" name="Appl. Microbiol. Biotechnol.">
        <title>The Corynebacterium glutamicum genome: features and impacts on biotechnological processes.</title>
        <authorList>
            <person name="Ikeda M."/>
            <person name="Nakagawa S."/>
        </authorList>
    </citation>
    <scope>NUCLEOTIDE SEQUENCE [LARGE SCALE GENOMIC DNA]</scope>
    <source>
        <strain evidence="3">ATCC 13032 / DSM 20300 / BCRC 11384 / JCM 1318 / LMG 3730 / NCIMB 10025</strain>
    </source>
</reference>
<accession>Q8NQ01</accession>
<dbReference type="Gene3D" id="3.90.76.10">
    <property type="entry name" value="Dipeptide-binding Protein, Domain 1"/>
    <property type="match status" value="1"/>
</dbReference>
<dbReference type="Proteomes" id="UP000000582">
    <property type="component" value="Chromosome"/>
</dbReference>
<dbReference type="EMBL" id="BA000036">
    <property type="protein sequence ID" value="BAB99048.1"/>
    <property type="molecule type" value="Genomic_DNA"/>
</dbReference>
<dbReference type="Gene3D" id="3.10.105.10">
    <property type="entry name" value="Dipeptide-binding Protein, Domain 3"/>
    <property type="match status" value="1"/>
</dbReference>
<dbReference type="BioCyc" id="CORYNE:G18NG-11240-MONOMER"/>
<dbReference type="SUPFAM" id="SSF53850">
    <property type="entry name" value="Periplasmic binding protein-like II"/>
    <property type="match status" value="1"/>
</dbReference>
<gene>
    <name evidence="2" type="ordered locus">Cgl1656</name>
</gene>
<evidence type="ECO:0000313" key="3">
    <source>
        <dbReference type="Proteomes" id="UP000000582"/>
    </source>
</evidence>
<dbReference type="Pfam" id="PF00496">
    <property type="entry name" value="SBP_bac_5"/>
    <property type="match status" value="1"/>
</dbReference>
<dbReference type="InterPro" id="IPR039424">
    <property type="entry name" value="SBP_5"/>
</dbReference>
<dbReference type="HOGENOM" id="CLU_017028_11_2_11"/>
<dbReference type="GO" id="GO:1904680">
    <property type="term" value="F:peptide transmembrane transporter activity"/>
    <property type="evidence" value="ECO:0007669"/>
    <property type="project" value="TreeGrafter"/>
</dbReference>
<dbReference type="PANTHER" id="PTHR30290:SF65">
    <property type="entry name" value="MONOACYL PHOSPHATIDYLINOSITOL TETRAMANNOSIDE-BINDING PROTEIN LPQW-RELATED"/>
    <property type="match status" value="1"/>
</dbReference>
<dbReference type="PATRIC" id="fig|196627.13.peg.1616"/>
<protein>
    <submittedName>
        <fullName evidence="2">Dipeptide-binding protein DciAE</fullName>
    </submittedName>
</protein>